<dbReference type="AlphaFoldDB" id="A0A7X1AWI0"/>
<evidence type="ECO:0000259" key="7">
    <source>
        <dbReference type="Pfam" id="PF03772"/>
    </source>
</evidence>
<feature type="transmembrane region" description="Helical" evidence="6">
    <location>
        <begin position="321"/>
        <end position="340"/>
    </location>
</feature>
<proteinExistence type="predicted"/>
<feature type="domain" description="ComEC/Rec2-related protein" evidence="7">
    <location>
        <begin position="230"/>
        <end position="512"/>
    </location>
</feature>
<keyword evidence="5 6" id="KW-0472">Membrane</keyword>
<dbReference type="PANTHER" id="PTHR30619">
    <property type="entry name" value="DNA INTERNALIZATION/COMPETENCE PROTEIN COMEC/REC2"/>
    <property type="match status" value="1"/>
</dbReference>
<dbReference type="InterPro" id="IPR052159">
    <property type="entry name" value="Competence_DNA_uptake"/>
</dbReference>
<dbReference type="PANTHER" id="PTHR30619:SF1">
    <property type="entry name" value="RECOMBINATION PROTEIN 2"/>
    <property type="match status" value="1"/>
</dbReference>
<keyword evidence="4 6" id="KW-1133">Transmembrane helix</keyword>
<dbReference type="GO" id="GO:0005886">
    <property type="term" value="C:plasma membrane"/>
    <property type="evidence" value="ECO:0007669"/>
    <property type="project" value="UniProtKB-SubCell"/>
</dbReference>
<evidence type="ECO:0000256" key="3">
    <source>
        <dbReference type="ARBA" id="ARBA00022692"/>
    </source>
</evidence>
<dbReference type="RefSeq" id="WP_185691951.1">
    <property type="nucleotide sequence ID" value="NZ_JACHVA010000047.1"/>
</dbReference>
<feature type="transmembrane region" description="Helical" evidence="6">
    <location>
        <begin position="252"/>
        <end position="276"/>
    </location>
</feature>
<name>A0A7X1AWI0_9BACT</name>
<feature type="transmembrane region" description="Helical" evidence="6">
    <location>
        <begin position="395"/>
        <end position="415"/>
    </location>
</feature>
<dbReference type="Pfam" id="PF03772">
    <property type="entry name" value="Competence"/>
    <property type="match status" value="1"/>
</dbReference>
<dbReference type="EMBL" id="JACHVA010000047">
    <property type="protein sequence ID" value="MBC2601227.1"/>
    <property type="molecule type" value="Genomic_DNA"/>
</dbReference>
<comment type="caution">
    <text evidence="8">The sequence shown here is derived from an EMBL/GenBank/DDBJ whole genome shotgun (WGS) entry which is preliminary data.</text>
</comment>
<feature type="transmembrane region" description="Helical" evidence="6">
    <location>
        <begin position="518"/>
        <end position="538"/>
    </location>
</feature>
<comment type="subcellular location">
    <subcellularLocation>
        <location evidence="1">Cell membrane</location>
        <topology evidence="1">Multi-pass membrane protein</topology>
    </subcellularLocation>
</comment>
<feature type="transmembrane region" description="Helical" evidence="6">
    <location>
        <begin position="494"/>
        <end position="512"/>
    </location>
</feature>
<dbReference type="InterPro" id="IPR004477">
    <property type="entry name" value="ComEC_N"/>
</dbReference>
<evidence type="ECO:0000256" key="1">
    <source>
        <dbReference type="ARBA" id="ARBA00004651"/>
    </source>
</evidence>
<keyword evidence="9" id="KW-1185">Reference proteome</keyword>
<accession>A0A7X1AWI0</accession>
<feature type="transmembrane region" description="Helical" evidence="6">
    <location>
        <begin position="427"/>
        <end position="457"/>
    </location>
</feature>
<protein>
    <submittedName>
        <fullName evidence="8">ComEC/Rec2 family competence protein</fullName>
    </submittedName>
</protein>
<dbReference type="Proteomes" id="UP000525652">
    <property type="component" value="Unassembled WGS sequence"/>
</dbReference>
<feature type="transmembrane region" description="Helical" evidence="6">
    <location>
        <begin position="352"/>
        <end position="372"/>
    </location>
</feature>
<sequence length="539" mass="58603">MVKSRTEGFDSRRAPLFLILIPFGLGLLANRALPLTTAIPAACLVLLLLGLLLRAHRDLRSFAWQSVFFLALFNLGGLYGARFSPERSPLQNHAPTPLREKSFTVEPVQAFVTPPYSDSQIGLARVLDENGLIYYKAPSGPQSQELPPGFLIRFFGIERDLEDLVMDPGFRAFLEDQGATAGLDALRPGEIVGVENPFRATFALLLQNSKMALAAGSTPLDLSTRVYQALVLGQRTGLDSRQKEIFRDTGTAHLFAISGLHVGLVATFLFFSLRFLRVSRPTQVIGTLTILLFYVLLTGATPSAVRAFLMITFLVGAKAFRRAYCPASALAASALVVLLIDPNQIFTLGFQLSYTVVLSILVFGAPLAQFLLDSTDPEYWLPGQSGSPFHRCRRWIFASFSISLAAFLGSSVLIIDHFGILPLSSILLNLLLILPATGVLLIGFLSLVAGLLGALWISAPLNWIARGILDAMTWLVSSAAEVPVSAIPISFHNSWAGPIGMLLLLAATLWTSTRPQFLPRYLILPATSLLVTILIGFIP</sequence>
<organism evidence="8 9">
    <name type="scientific">Puniceicoccus vermicola</name>
    <dbReference type="NCBI Taxonomy" id="388746"/>
    <lineage>
        <taxon>Bacteria</taxon>
        <taxon>Pseudomonadati</taxon>
        <taxon>Verrucomicrobiota</taxon>
        <taxon>Opitutia</taxon>
        <taxon>Puniceicoccales</taxon>
        <taxon>Puniceicoccaceae</taxon>
        <taxon>Puniceicoccus</taxon>
    </lineage>
</organism>
<evidence type="ECO:0000313" key="9">
    <source>
        <dbReference type="Proteomes" id="UP000525652"/>
    </source>
</evidence>
<dbReference type="NCBIfam" id="TIGR00360">
    <property type="entry name" value="ComEC_N-term"/>
    <property type="match status" value="1"/>
</dbReference>
<evidence type="ECO:0000256" key="5">
    <source>
        <dbReference type="ARBA" id="ARBA00023136"/>
    </source>
</evidence>
<feature type="transmembrane region" description="Helical" evidence="6">
    <location>
        <begin position="35"/>
        <end position="55"/>
    </location>
</feature>
<evidence type="ECO:0000313" key="8">
    <source>
        <dbReference type="EMBL" id="MBC2601227.1"/>
    </source>
</evidence>
<gene>
    <name evidence="8" type="ORF">H5P30_05500</name>
</gene>
<evidence type="ECO:0000256" key="2">
    <source>
        <dbReference type="ARBA" id="ARBA00022475"/>
    </source>
</evidence>
<keyword evidence="3 6" id="KW-0812">Transmembrane</keyword>
<keyword evidence="2" id="KW-1003">Cell membrane</keyword>
<reference evidence="8 9" key="1">
    <citation type="submission" date="2020-07" db="EMBL/GenBank/DDBJ databases">
        <authorList>
            <person name="Feng X."/>
        </authorList>
    </citation>
    <scope>NUCLEOTIDE SEQUENCE [LARGE SCALE GENOMIC DNA]</scope>
    <source>
        <strain evidence="8 9">JCM14086</strain>
    </source>
</reference>
<evidence type="ECO:0000256" key="4">
    <source>
        <dbReference type="ARBA" id="ARBA00022989"/>
    </source>
</evidence>
<evidence type="ECO:0000256" key="6">
    <source>
        <dbReference type="SAM" id="Phobius"/>
    </source>
</evidence>
<feature type="transmembrane region" description="Helical" evidence="6">
    <location>
        <begin position="12"/>
        <end position="29"/>
    </location>
</feature>
<feature type="transmembrane region" description="Helical" evidence="6">
    <location>
        <begin position="288"/>
        <end position="315"/>
    </location>
</feature>